<dbReference type="Proteomes" id="UP000736335">
    <property type="component" value="Unassembled WGS sequence"/>
</dbReference>
<dbReference type="OrthoDB" id="3218112at2759"/>
<evidence type="ECO:0000313" key="3">
    <source>
        <dbReference type="EMBL" id="KAF9783247.1"/>
    </source>
</evidence>
<dbReference type="PROSITE" id="PS50097">
    <property type="entry name" value="BTB"/>
    <property type="match status" value="1"/>
</dbReference>
<dbReference type="SMART" id="SM00225">
    <property type="entry name" value="BTB"/>
    <property type="match status" value="1"/>
</dbReference>
<evidence type="ECO:0000313" key="4">
    <source>
        <dbReference type="Proteomes" id="UP000736335"/>
    </source>
</evidence>
<evidence type="ECO:0000259" key="2">
    <source>
        <dbReference type="PROSITE" id="PS50097"/>
    </source>
</evidence>
<reference evidence="3" key="1">
    <citation type="journal article" date="2020" name="Nat. Commun.">
        <title>Large-scale genome sequencing of mycorrhizal fungi provides insights into the early evolution of symbiotic traits.</title>
        <authorList>
            <person name="Miyauchi S."/>
            <person name="Kiss E."/>
            <person name="Kuo A."/>
            <person name="Drula E."/>
            <person name="Kohler A."/>
            <person name="Sanchez-Garcia M."/>
            <person name="Morin E."/>
            <person name="Andreopoulos B."/>
            <person name="Barry K.W."/>
            <person name="Bonito G."/>
            <person name="Buee M."/>
            <person name="Carver A."/>
            <person name="Chen C."/>
            <person name="Cichocki N."/>
            <person name="Clum A."/>
            <person name="Culley D."/>
            <person name="Crous P.W."/>
            <person name="Fauchery L."/>
            <person name="Girlanda M."/>
            <person name="Hayes R.D."/>
            <person name="Keri Z."/>
            <person name="LaButti K."/>
            <person name="Lipzen A."/>
            <person name="Lombard V."/>
            <person name="Magnuson J."/>
            <person name="Maillard F."/>
            <person name="Murat C."/>
            <person name="Nolan M."/>
            <person name="Ohm R.A."/>
            <person name="Pangilinan J."/>
            <person name="Pereira M.F."/>
            <person name="Perotto S."/>
            <person name="Peter M."/>
            <person name="Pfister S."/>
            <person name="Riley R."/>
            <person name="Sitrit Y."/>
            <person name="Stielow J.B."/>
            <person name="Szollosi G."/>
            <person name="Zifcakova L."/>
            <person name="Stursova M."/>
            <person name="Spatafora J.W."/>
            <person name="Tedersoo L."/>
            <person name="Vaario L.M."/>
            <person name="Yamada A."/>
            <person name="Yan M."/>
            <person name="Wang P."/>
            <person name="Xu J."/>
            <person name="Bruns T."/>
            <person name="Baldrian P."/>
            <person name="Vilgalys R."/>
            <person name="Dunand C."/>
            <person name="Henrissat B."/>
            <person name="Grigoriev I.V."/>
            <person name="Hibbett D."/>
            <person name="Nagy L.G."/>
            <person name="Martin F.M."/>
        </authorList>
    </citation>
    <scope>NUCLEOTIDE SEQUENCE</scope>
    <source>
        <strain evidence="3">UH-Tt-Lm1</strain>
    </source>
</reference>
<dbReference type="Pfam" id="PF00651">
    <property type="entry name" value="BTB"/>
    <property type="match status" value="1"/>
</dbReference>
<dbReference type="EMBL" id="WIUZ02000010">
    <property type="protein sequence ID" value="KAF9783247.1"/>
    <property type="molecule type" value="Genomic_DNA"/>
</dbReference>
<gene>
    <name evidence="3" type="ORF">BJ322DRAFT_1142544</name>
</gene>
<dbReference type="Gene3D" id="3.30.710.10">
    <property type="entry name" value="Potassium Channel Kv1.1, Chain A"/>
    <property type="match status" value="1"/>
</dbReference>
<dbReference type="AlphaFoldDB" id="A0A9P6HBL0"/>
<proteinExistence type="predicted"/>
<evidence type="ECO:0000256" key="1">
    <source>
        <dbReference type="SAM" id="MobiDB-lite"/>
    </source>
</evidence>
<keyword evidence="4" id="KW-1185">Reference proteome</keyword>
<feature type="domain" description="BTB" evidence="2">
    <location>
        <begin position="125"/>
        <end position="189"/>
    </location>
</feature>
<comment type="caution">
    <text evidence="3">The sequence shown here is derived from an EMBL/GenBank/DDBJ whole genome shotgun (WGS) entry which is preliminary data.</text>
</comment>
<reference evidence="3" key="2">
    <citation type="submission" date="2020-11" db="EMBL/GenBank/DDBJ databases">
        <authorList>
            <consortium name="DOE Joint Genome Institute"/>
            <person name="Kuo A."/>
            <person name="Miyauchi S."/>
            <person name="Kiss E."/>
            <person name="Drula E."/>
            <person name="Kohler A."/>
            <person name="Sanchez-Garcia M."/>
            <person name="Andreopoulos B."/>
            <person name="Barry K.W."/>
            <person name="Bonito G."/>
            <person name="Buee M."/>
            <person name="Carver A."/>
            <person name="Chen C."/>
            <person name="Cichocki N."/>
            <person name="Clum A."/>
            <person name="Culley D."/>
            <person name="Crous P.W."/>
            <person name="Fauchery L."/>
            <person name="Girlanda M."/>
            <person name="Hayes R."/>
            <person name="Keri Z."/>
            <person name="Labutti K."/>
            <person name="Lipzen A."/>
            <person name="Lombard V."/>
            <person name="Magnuson J."/>
            <person name="Maillard F."/>
            <person name="Morin E."/>
            <person name="Murat C."/>
            <person name="Nolan M."/>
            <person name="Ohm R."/>
            <person name="Pangilinan J."/>
            <person name="Pereira M."/>
            <person name="Perotto S."/>
            <person name="Peter M."/>
            <person name="Riley R."/>
            <person name="Sitrit Y."/>
            <person name="Stielow B."/>
            <person name="Szollosi G."/>
            <person name="Zifcakova L."/>
            <person name="Stursova M."/>
            <person name="Spatafora J.W."/>
            <person name="Tedersoo L."/>
            <person name="Vaario L.-M."/>
            <person name="Yamada A."/>
            <person name="Yan M."/>
            <person name="Wang P."/>
            <person name="Xu J."/>
            <person name="Bruns T."/>
            <person name="Baldrian P."/>
            <person name="Vilgalys R."/>
            <person name="Henrissat B."/>
            <person name="Grigoriev I.V."/>
            <person name="Hibbett D."/>
            <person name="Nagy L.G."/>
            <person name="Martin F.M."/>
        </authorList>
    </citation>
    <scope>NUCLEOTIDE SEQUENCE</scope>
    <source>
        <strain evidence="3">UH-Tt-Lm1</strain>
    </source>
</reference>
<feature type="compositionally biased region" description="Basic and acidic residues" evidence="1">
    <location>
        <begin position="1"/>
        <end position="24"/>
    </location>
</feature>
<protein>
    <recommendedName>
        <fullName evidence="2">BTB domain-containing protein</fullName>
    </recommendedName>
</protein>
<accession>A0A9P6HBL0</accession>
<dbReference type="SUPFAM" id="SSF54695">
    <property type="entry name" value="POZ domain"/>
    <property type="match status" value="1"/>
</dbReference>
<feature type="region of interest" description="Disordered" evidence="1">
    <location>
        <begin position="1"/>
        <end position="38"/>
    </location>
</feature>
<sequence length="413" mass="45114">MQQKEEEGQKNAKESEECQGRADDTDAEVSAEAETPVAFVPQNLPAATIDVEIPPSISQDIEPSVFDDVDSLPESFISVATGPTSSPTLSISTISDFTPTELGEDIEHGEEKVPARHDTFYFEDGNVEIICGSTVFRVHSTVVSFSSPKLRDILSQSTLLHAPTPGECPRVTISDSAEDFAVLLKMIYTPGFPPRHEVPEFTVFASLLRMTTRYGFSSVRDQLVKDIRDAYPTKWENFQGAKALGEDFFGSPKPHPNAVLNLFEAEKVQFAIPFAAYRASIGGFSALMSDKPGTVLPPRTLATAINGIHVLRAAASNFAHIAVYMGFLRVCSNESCTLNVEISSVKKRVIAMEKVCSAVIDKREGGLLSPPSLGHLLCTKCAKHVGMTHAIWAPDVWRKLPPAFNISRSWDDL</sequence>
<organism evidence="3 4">
    <name type="scientific">Thelephora terrestris</name>
    <dbReference type="NCBI Taxonomy" id="56493"/>
    <lineage>
        <taxon>Eukaryota</taxon>
        <taxon>Fungi</taxon>
        <taxon>Dikarya</taxon>
        <taxon>Basidiomycota</taxon>
        <taxon>Agaricomycotina</taxon>
        <taxon>Agaricomycetes</taxon>
        <taxon>Thelephorales</taxon>
        <taxon>Thelephoraceae</taxon>
        <taxon>Thelephora</taxon>
    </lineage>
</organism>
<dbReference type="CDD" id="cd18186">
    <property type="entry name" value="BTB_POZ_ZBTB_KLHL-like"/>
    <property type="match status" value="1"/>
</dbReference>
<dbReference type="InterPro" id="IPR000210">
    <property type="entry name" value="BTB/POZ_dom"/>
</dbReference>
<name>A0A9P6HBL0_9AGAM</name>
<dbReference type="InterPro" id="IPR011333">
    <property type="entry name" value="SKP1/BTB/POZ_sf"/>
</dbReference>